<keyword evidence="27" id="KW-1185">Reference proteome</keyword>
<evidence type="ECO:0000256" key="16">
    <source>
        <dbReference type="ARBA" id="ARBA00030048"/>
    </source>
</evidence>
<dbReference type="PANTHER" id="PTHR11136">
    <property type="entry name" value="FOLYLPOLYGLUTAMATE SYNTHASE-RELATED"/>
    <property type="match status" value="1"/>
</dbReference>
<dbReference type="InterPro" id="IPR018109">
    <property type="entry name" value="Folylpolyglutamate_synth_CS"/>
</dbReference>
<protein>
    <recommendedName>
        <fullName evidence="9">Dihydrofolate synthase/folylpolyglutamate synthase</fullName>
        <ecNumber evidence="7">6.3.2.12</ecNumber>
        <ecNumber evidence="8">6.3.2.17</ecNumber>
    </recommendedName>
    <alternativeName>
        <fullName evidence="18">Folylpoly-gamma-glutamate synthetase-dihydrofolate synthetase</fullName>
    </alternativeName>
    <alternativeName>
        <fullName evidence="16">Folylpolyglutamate synthetase</fullName>
    </alternativeName>
    <alternativeName>
        <fullName evidence="17">Tetrahydrofolylpolyglutamate synthase</fullName>
    </alternativeName>
</protein>
<evidence type="ECO:0000259" key="25">
    <source>
        <dbReference type="Pfam" id="PF08245"/>
    </source>
</evidence>
<evidence type="ECO:0000256" key="12">
    <source>
        <dbReference type="ARBA" id="ARBA00022741"/>
    </source>
</evidence>
<evidence type="ECO:0000256" key="4">
    <source>
        <dbReference type="ARBA" id="ARBA00005150"/>
    </source>
</evidence>
<comment type="catalytic activity">
    <reaction evidence="20">
        <text>10-formyltetrahydrofolyl-(gamma-L-Glu)(n) + L-glutamate + ATP = 10-formyltetrahydrofolyl-(gamma-L-Glu)(n+1) + ADP + phosphate + H(+)</text>
        <dbReference type="Rhea" id="RHEA:51904"/>
        <dbReference type="Rhea" id="RHEA-COMP:13088"/>
        <dbReference type="Rhea" id="RHEA-COMP:14300"/>
        <dbReference type="ChEBI" id="CHEBI:15378"/>
        <dbReference type="ChEBI" id="CHEBI:29985"/>
        <dbReference type="ChEBI" id="CHEBI:30616"/>
        <dbReference type="ChEBI" id="CHEBI:43474"/>
        <dbReference type="ChEBI" id="CHEBI:134413"/>
        <dbReference type="ChEBI" id="CHEBI:456216"/>
        <dbReference type="EC" id="6.3.2.17"/>
    </reaction>
</comment>
<evidence type="ECO:0000256" key="17">
    <source>
        <dbReference type="ARBA" id="ARBA00030592"/>
    </source>
</evidence>
<dbReference type="NCBIfam" id="TIGR01499">
    <property type="entry name" value="folC"/>
    <property type="match status" value="1"/>
</dbReference>
<keyword evidence="11" id="KW-0479">Metal-binding</keyword>
<dbReference type="EMBL" id="FWXF01000024">
    <property type="protein sequence ID" value="SMC27793.1"/>
    <property type="molecule type" value="Genomic_DNA"/>
</dbReference>
<comment type="pathway">
    <text evidence="4">Cofactor biosynthesis; tetrahydrofolylpolyglutamate biosynthesis.</text>
</comment>
<dbReference type="EC" id="6.3.2.12" evidence="7"/>
<dbReference type="Proteomes" id="UP000192783">
    <property type="component" value="Unassembled WGS sequence"/>
</dbReference>
<feature type="domain" description="Mur ligase C-terminal" evidence="24">
    <location>
        <begin position="291"/>
        <end position="410"/>
    </location>
</feature>
<comment type="catalytic activity">
    <reaction evidence="22">
        <text>7,8-dihydropteroate + L-glutamate + ATP = 7,8-dihydrofolate + ADP + phosphate + H(+)</text>
        <dbReference type="Rhea" id="RHEA:23584"/>
        <dbReference type="ChEBI" id="CHEBI:15378"/>
        <dbReference type="ChEBI" id="CHEBI:17839"/>
        <dbReference type="ChEBI" id="CHEBI:29985"/>
        <dbReference type="ChEBI" id="CHEBI:30616"/>
        <dbReference type="ChEBI" id="CHEBI:43474"/>
        <dbReference type="ChEBI" id="CHEBI:57451"/>
        <dbReference type="ChEBI" id="CHEBI:456216"/>
        <dbReference type="EC" id="6.3.2.12"/>
    </reaction>
</comment>
<evidence type="ECO:0000256" key="1">
    <source>
        <dbReference type="ARBA" id="ARBA00001946"/>
    </source>
</evidence>
<evidence type="ECO:0000313" key="27">
    <source>
        <dbReference type="Proteomes" id="UP000192783"/>
    </source>
</evidence>
<evidence type="ECO:0000256" key="3">
    <source>
        <dbReference type="ARBA" id="ARBA00004799"/>
    </source>
</evidence>
<dbReference type="GO" id="GO:0046654">
    <property type="term" value="P:tetrahydrofolate biosynthetic process"/>
    <property type="evidence" value="ECO:0007669"/>
    <property type="project" value="UniProtKB-UniPathway"/>
</dbReference>
<comment type="function">
    <text evidence="2">Functions in two distinct reactions of the de novo folate biosynthetic pathway. Catalyzes the addition of a glutamate residue to dihydropteroate (7,8-dihydropteroate or H2Pte) to form dihydrofolate (7,8-dihydrofolate monoglutamate or H2Pte-Glu). Also catalyzes successive additions of L-glutamate to tetrahydrofolate or 10-formyltetrahydrofolate or 5,10-methylenetetrahydrofolate, leading to folylpolyglutamate derivatives.</text>
</comment>
<dbReference type="SUPFAM" id="SSF53244">
    <property type="entry name" value="MurD-like peptide ligases, peptide-binding domain"/>
    <property type="match status" value="1"/>
</dbReference>
<comment type="subunit">
    <text evidence="6">Monomer.</text>
</comment>
<comment type="catalytic activity">
    <reaction evidence="21">
        <text>(6R)-5,10-methylenetetrahydrofolyl-(gamma-L-Glu)(n) + L-glutamate + ATP = (6R)-5,10-methylenetetrahydrofolyl-(gamma-L-Glu)(n+1) + ADP + phosphate + H(+)</text>
        <dbReference type="Rhea" id="RHEA:51912"/>
        <dbReference type="Rhea" id="RHEA-COMP:13257"/>
        <dbReference type="Rhea" id="RHEA-COMP:13258"/>
        <dbReference type="ChEBI" id="CHEBI:15378"/>
        <dbReference type="ChEBI" id="CHEBI:29985"/>
        <dbReference type="ChEBI" id="CHEBI:30616"/>
        <dbReference type="ChEBI" id="CHEBI:43474"/>
        <dbReference type="ChEBI" id="CHEBI:136572"/>
        <dbReference type="ChEBI" id="CHEBI:456216"/>
        <dbReference type="EC" id="6.3.2.17"/>
    </reaction>
</comment>
<evidence type="ECO:0000256" key="11">
    <source>
        <dbReference type="ARBA" id="ARBA00022723"/>
    </source>
</evidence>
<dbReference type="RefSeq" id="WP_170920652.1">
    <property type="nucleotide sequence ID" value="NZ_FWXF01000024.1"/>
</dbReference>
<evidence type="ECO:0000256" key="2">
    <source>
        <dbReference type="ARBA" id="ARBA00002714"/>
    </source>
</evidence>
<organism evidence="26 27">
    <name type="scientific">Desulfacinum hydrothermale DSM 13146</name>
    <dbReference type="NCBI Taxonomy" id="1121390"/>
    <lineage>
        <taxon>Bacteria</taxon>
        <taxon>Pseudomonadati</taxon>
        <taxon>Thermodesulfobacteriota</taxon>
        <taxon>Syntrophobacteria</taxon>
        <taxon>Syntrophobacterales</taxon>
        <taxon>Syntrophobacteraceae</taxon>
        <taxon>Desulfacinum</taxon>
    </lineage>
</organism>
<evidence type="ECO:0000256" key="13">
    <source>
        <dbReference type="ARBA" id="ARBA00022840"/>
    </source>
</evidence>
<evidence type="ECO:0000256" key="15">
    <source>
        <dbReference type="ARBA" id="ARBA00022909"/>
    </source>
</evidence>
<dbReference type="PROSITE" id="PS01012">
    <property type="entry name" value="FOLYLPOLYGLU_SYNT_2"/>
    <property type="match status" value="1"/>
</dbReference>
<dbReference type="GO" id="GO:0005524">
    <property type="term" value="F:ATP binding"/>
    <property type="evidence" value="ECO:0007669"/>
    <property type="project" value="UniProtKB-KW"/>
</dbReference>
<evidence type="ECO:0000313" key="26">
    <source>
        <dbReference type="EMBL" id="SMC27793.1"/>
    </source>
</evidence>
<proteinExistence type="inferred from homology"/>
<keyword evidence="13 23" id="KW-0067">ATP-binding</keyword>
<dbReference type="STRING" id="1121390.SAMN02746041_03068"/>
<evidence type="ECO:0000256" key="7">
    <source>
        <dbReference type="ARBA" id="ARBA00013023"/>
    </source>
</evidence>
<comment type="pathway">
    <text evidence="3">Cofactor biosynthesis; tetrahydrofolate biosynthesis; 7,8-dihydrofolate from 2-amino-4-hydroxy-6-hydroxymethyl-7,8-dihydropteridine diphosphate and 4-aminobenzoate: step 2/2.</text>
</comment>
<dbReference type="GO" id="GO:0008841">
    <property type="term" value="F:dihydrofolate synthase activity"/>
    <property type="evidence" value="ECO:0007669"/>
    <property type="project" value="UniProtKB-EC"/>
</dbReference>
<evidence type="ECO:0000256" key="6">
    <source>
        <dbReference type="ARBA" id="ARBA00011245"/>
    </source>
</evidence>
<dbReference type="InterPro" id="IPR036565">
    <property type="entry name" value="Mur-like_cat_sf"/>
</dbReference>
<dbReference type="UniPathway" id="UPA00077">
    <property type="reaction ID" value="UER00157"/>
</dbReference>
<evidence type="ECO:0000256" key="10">
    <source>
        <dbReference type="ARBA" id="ARBA00022598"/>
    </source>
</evidence>
<evidence type="ECO:0000256" key="5">
    <source>
        <dbReference type="ARBA" id="ARBA00008276"/>
    </source>
</evidence>
<dbReference type="InterPro" id="IPR013221">
    <property type="entry name" value="Mur_ligase_cen"/>
</dbReference>
<evidence type="ECO:0000256" key="8">
    <source>
        <dbReference type="ARBA" id="ARBA00013025"/>
    </source>
</evidence>
<evidence type="ECO:0000256" key="21">
    <source>
        <dbReference type="ARBA" id="ARBA00049035"/>
    </source>
</evidence>
<evidence type="ECO:0000256" key="18">
    <source>
        <dbReference type="ARBA" id="ARBA00032510"/>
    </source>
</evidence>
<dbReference type="FunFam" id="3.40.1190.10:FF:000004">
    <property type="entry name" value="Dihydrofolate synthase/folylpolyglutamate synthase"/>
    <property type="match status" value="1"/>
</dbReference>
<dbReference type="AlphaFoldDB" id="A0A1W1XV20"/>
<dbReference type="PIRSF" id="PIRSF001563">
    <property type="entry name" value="Folylpolyglu_synth"/>
    <property type="match status" value="1"/>
</dbReference>
<gene>
    <name evidence="26" type="ORF">SAMN02746041_03068</name>
</gene>
<dbReference type="Pfam" id="PF08245">
    <property type="entry name" value="Mur_ligase_M"/>
    <property type="match status" value="1"/>
</dbReference>
<dbReference type="GO" id="GO:0046656">
    <property type="term" value="P:folic acid biosynthetic process"/>
    <property type="evidence" value="ECO:0007669"/>
    <property type="project" value="UniProtKB-KW"/>
</dbReference>
<reference evidence="26 27" key="1">
    <citation type="submission" date="2017-04" db="EMBL/GenBank/DDBJ databases">
        <authorList>
            <person name="Afonso C.L."/>
            <person name="Miller P.J."/>
            <person name="Scott M.A."/>
            <person name="Spackman E."/>
            <person name="Goraichik I."/>
            <person name="Dimitrov K.M."/>
            <person name="Suarez D.L."/>
            <person name="Swayne D.E."/>
        </authorList>
    </citation>
    <scope>NUCLEOTIDE SEQUENCE [LARGE SCALE GENOMIC DNA]</scope>
    <source>
        <strain evidence="26 27">DSM 13146</strain>
    </source>
</reference>
<keyword evidence="15" id="KW-0289">Folate biosynthesis</keyword>
<evidence type="ECO:0000256" key="22">
    <source>
        <dbReference type="ARBA" id="ARBA00049161"/>
    </source>
</evidence>
<evidence type="ECO:0000256" key="14">
    <source>
        <dbReference type="ARBA" id="ARBA00022842"/>
    </source>
</evidence>
<keyword evidence="10 23" id="KW-0436">Ligase</keyword>
<dbReference type="SUPFAM" id="SSF53623">
    <property type="entry name" value="MurD-like peptide ligases, catalytic domain"/>
    <property type="match status" value="1"/>
</dbReference>
<dbReference type="Gene3D" id="3.90.190.20">
    <property type="entry name" value="Mur ligase, C-terminal domain"/>
    <property type="match status" value="1"/>
</dbReference>
<dbReference type="GO" id="GO:0004326">
    <property type="term" value="F:tetrahydrofolylpolyglutamate synthase activity"/>
    <property type="evidence" value="ECO:0007669"/>
    <property type="project" value="UniProtKB-EC"/>
</dbReference>
<evidence type="ECO:0000256" key="9">
    <source>
        <dbReference type="ARBA" id="ARBA00019357"/>
    </source>
</evidence>
<dbReference type="InterPro" id="IPR004101">
    <property type="entry name" value="Mur_ligase_C"/>
</dbReference>
<dbReference type="GO" id="GO:0046872">
    <property type="term" value="F:metal ion binding"/>
    <property type="evidence" value="ECO:0007669"/>
    <property type="project" value="UniProtKB-KW"/>
</dbReference>
<evidence type="ECO:0000256" key="23">
    <source>
        <dbReference type="PIRNR" id="PIRNR001563"/>
    </source>
</evidence>
<evidence type="ECO:0000256" key="20">
    <source>
        <dbReference type="ARBA" id="ARBA00047808"/>
    </source>
</evidence>
<dbReference type="Gene3D" id="3.40.1190.10">
    <property type="entry name" value="Mur-like, catalytic domain"/>
    <property type="match status" value="1"/>
</dbReference>
<keyword evidence="14" id="KW-0460">Magnesium</keyword>
<feature type="domain" description="Mur ligase central" evidence="25">
    <location>
        <begin position="46"/>
        <end position="263"/>
    </location>
</feature>
<evidence type="ECO:0000256" key="19">
    <source>
        <dbReference type="ARBA" id="ARBA00047493"/>
    </source>
</evidence>
<evidence type="ECO:0000259" key="24">
    <source>
        <dbReference type="Pfam" id="PF02875"/>
    </source>
</evidence>
<name>A0A1W1XV20_9BACT</name>
<comment type="cofactor">
    <cofactor evidence="1">
        <name>Mg(2+)</name>
        <dbReference type="ChEBI" id="CHEBI:18420"/>
    </cofactor>
</comment>
<dbReference type="GO" id="GO:0005737">
    <property type="term" value="C:cytoplasm"/>
    <property type="evidence" value="ECO:0007669"/>
    <property type="project" value="TreeGrafter"/>
</dbReference>
<sequence length="433" mass="48939">MIHEYEKAVQFLFNLQKAGIKFGLNRTESLLSRLGNPHHRFSALHIAGTNGKGSTAAMIAAILHRHGFRVGLYTSPHLVRFTERFRIDDKEVSPHKVFRAFEHVMEVVEGDELPTFFEAVTAMAFQLFAAEGVEWAVVETGMGGRLDATNLLEPRVSIITNVALDHQEFLGSTLSAVAREKAGIIKKETPVLTAARQPVVLSAFKTRCLKMRAPLLRLGTHFRVRRNGSRHFTYDGLHRRWPHLPLGLLGEHQCHNAALALAALELLEEQDVLRLDLDRVREGLAHVHWPGRLEILEHNPVVMVDGAHNPSGAESLRNSLTHFFRYRKLHLVMGIMADKDIRGIFRRLLPHAETAIFTRPRYGRAADPELLRRLAKPYIQRHYVVDHPADAIAQAKDMATEEDLICITGSLYFIGEVKELYGEPFHPHDQLLA</sequence>
<comment type="similarity">
    <text evidence="5 23">Belongs to the folylpolyglutamate synthase family.</text>
</comment>
<dbReference type="InterPro" id="IPR001645">
    <property type="entry name" value="Folylpolyglutamate_synth"/>
</dbReference>
<accession>A0A1W1XV20</accession>
<keyword evidence="12 23" id="KW-0547">Nucleotide-binding</keyword>
<dbReference type="InterPro" id="IPR036615">
    <property type="entry name" value="Mur_ligase_C_dom_sf"/>
</dbReference>
<dbReference type="Pfam" id="PF02875">
    <property type="entry name" value="Mur_ligase_C"/>
    <property type="match status" value="1"/>
</dbReference>
<dbReference type="PANTHER" id="PTHR11136:SF0">
    <property type="entry name" value="DIHYDROFOLATE SYNTHETASE-RELATED"/>
    <property type="match status" value="1"/>
</dbReference>
<dbReference type="EC" id="6.3.2.17" evidence="8"/>
<comment type="catalytic activity">
    <reaction evidence="19">
        <text>(6S)-5,6,7,8-tetrahydrofolyl-(gamma-L-Glu)(n) + L-glutamate + ATP = (6S)-5,6,7,8-tetrahydrofolyl-(gamma-L-Glu)(n+1) + ADP + phosphate + H(+)</text>
        <dbReference type="Rhea" id="RHEA:10580"/>
        <dbReference type="Rhea" id="RHEA-COMP:14738"/>
        <dbReference type="Rhea" id="RHEA-COMP:14740"/>
        <dbReference type="ChEBI" id="CHEBI:15378"/>
        <dbReference type="ChEBI" id="CHEBI:29985"/>
        <dbReference type="ChEBI" id="CHEBI:30616"/>
        <dbReference type="ChEBI" id="CHEBI:43474"/>
        <dbReference type="ChEBI" id="CHEBI:141005"/>
        <dbReference type="ChEBI" id="CHEBI:456216"/>
        <dbReference type="EC" id="6.3.2.17"/>
    </reaction>
</comment>